<dbReference type="RefSeq" id="WP_418294827.1">
    <property type="nucleotide sequence ID" value="NZ_CP016619.1"/>
</dbReference>
<name>A0A1B2EVR6_9HYPH</name>
<dbReference type="InterPro" id="IPR005119">
    <property type="entry name" value="LysR_subst-bd"/>
</dbReference>
<gene>
    <name evidence="2" type="ORF">BB934_37805</name>
</gene>
<dbReference type="SUPFAM" id="SSF53850">
    <property type="entry name" value="Periplasmic binding protein-like II"/>
    <property type="match status" value="1"/>
</dbReference>
<dbReference type="Pfam" id="PF03466">
    <property type="entry name" value="LysR_substrate"/>
    <property type="match status" value="1"/>
</dbReference>
<evidence type="ECO:0000259" key="1">
    <source>
        <dbReference type="Pfam" id="PF03466"/>
    </source>
</evidence>
<dbReference type="AlphaFoldDB" id="A0A1B2EVR6"/>
<accession>A0A1B2EVR6</accession>
<sequence length="71" mass="7987">MGLAGLGVIIRSEWDVAEDLDQGRLVPLLPQWRLPDADVVALLGARGGRVARTVHFMEILRQMFQPVPWRP</sequence>
<keyword evidence="2" id="KW-0614">Plasmid</keyword>
<feature type="domain" description="LysR substrate-binding" evidence="1">
    <location>
        <begin position="3"/>
        <end position="64"/>
    </location>
</feature>
<dbReference type="EMBL" id="CP016619">
    <property type="protein sequence ID" value="ANY84022.1"/>
    <property type="molecule type" value="Genomic_DNA"/>
</dbReference>
<reference evidence="2" key="1">
    <citation type="submission" date="2016-07" db="EMBL/GenBank/DDBJ databases">
        <title>Microvirga ossetica sp. nov. a new species of rhizobia isolated from root nodules of the legume species Vicia alpestris Steven originated from North Ossetia region in the Caucasus.</title>
        <authorList>
            <person name="Safronova V.I."/>
            <person name="Kuznetsova I.G."/>
            <person name="Sazanova A.L."/>
            <person name="Belimov A."/>
            <person name="Andronov E."/>
            <person name="Osledkin Y.S."/>
            <person name="Onishchuk O.P."/>
            <person name="Kurchak O.N."/>
            <person name="Shaposhnikov A.I."/>
            <person name="Willems A."/>
            <person name="Tikhonovich I.A."/>
        </authorList>
    </citation>
    <scope>NUCLEOTIDE SEQUENCE [LARGE SCALE GENOMIC DNA]</scope>
    <source>
        <strain evidence="2">V5/3M</strain>
        <plasmid evidence="2">unnamed2</plasmid>
    </source>
</reference>
<evidence type="ECO:0000313" key="2">
    <source>
        <dbReference type="EMBL" id="ANY84022.1"/>
    </source>
</evidence>
<geneLocation type="plasmid" evidence="2">
    <name>unnamed2</name>
</geneLocation>
<proteinExistence type="predicted"/>
<protein>
    <recommendedName>
        <fullName evidence="1">LysR substrate-binding domain-containing protein</fullName>
    </recommendedName>
</protein>
<organism evidence="2">
    <name type="scientific">Microvirga ossetica</name>
    <dbReference type="NCBI Taxonomy" id="1882682"/>
    <lineage>
        <taxon>Bacteria</taxon>
        <taxon>Pseudomonadati</taxon>
        <taxon>Pseudomonadota</taxon>
        <taxon>Alphaproteobacteria</taxon>
        <taxon>Hyphomicrobiales</taxon>
        <taxon>Methylobacteriaceae</taxon>
        <taxon>Microvirga</taxon>
    </lineage>
</organism>
<dbReference type="KEGG" id="moc:BB934_37805"/>
<dbReference type="Gene3D" id="3.40.190.290">
    <property type="match status" value="1"/>
</dbReference>